<keyword evidence="5 8" id="KW-0677">Repeat</keyword>
<dbReference type="AlphaFoldDB" id="A0A068RT99"/>
<dbReference type="PROSITE" id="PS00678">
    <property type="entry name" value="WD_REPEATS_1"/>
    <property type="match status" value="1"/>
</dbReference>
<dbReference type="Pfam" id="PF00400">
    <property type="entry name" value="WD40"/>
    <property type="match status" value="1"/>
</dbReference>
<evidence type="ECO:0000313" key="11">
    <source>
        <dbReference type="EMBL" id="CDH52930.1"/>
    </source>
</evidence>
<dbReference type="InterPro" id="IPR036322">
    <property type="entry name" value="WD40_repeat_dom_sf"/>
</dbReference>
<reference evidence="11" key="1">
    <citation type="submission" date="2013-08" db="EMBL/GenBank/DDBJ databases">
        <title>Gene expansion shapes genome architecture in the human pathogen Lichtheimia corymbifera: an evolutionary genomics analysis in the ancient terrestrial Mucorales (Mucoromycotina).</title>
        <authorList>
            <person name="Schwartze V.U."/>
            <person name="Winter S."/>
            <person name="Shelest E."/>
            <person name="Marcet-Houben M."/>
            <person name="Horn F."/>
            <person name="Wehner S."/>
            <person name="Hoffmann K."/>
            <person name="Riege K."/>
            <person name="Sammeth M."/>
            <person name="Nowrousian M."/>
            <person name="Valiante V."/>
            <person name="Linde J."/>
            <person name="Jacobsen I.D."/>
            <person name="Marz M."/>
            <person name="Brakhage A.A."/>
            <person name="Gabaldon T."/>
            <person name="Bocker S."/>
            <person name="Voigt K."/>
        </authorList>
    </citation>
    <scope>NUCLEOTIDE SEQUENCE [LARGE SCALE GENOMIC DNA]</scope>
    <source>
        <strain evidence="11">FSU 9682</strain>
    </source>
</reference>
<evidence type="ECO:0000256" key="2">
    <source>
        <dbReference type="ARBA" id="ARBA00009482"/>
    </source>
</evidence>
<evidence type="ECO:0000256" key="4">
    <source>
        <dbReference type="ARBA" id="ARBA00022574"/>
    </source>
</evidence>
<dbReference type="InterPro" id="IPR019775">
    <property type="entry name" value="WD40_repeat_CS"/>
</dbReference>
<accession>A0A068RT99</accession>
<dbReference type="STRING" id="1263082.A0A068RT99"/>
<proteinExistence type="inferred from homology"/>
<evidence type="ECO:0000256" key="5">
    <source>
        <dbReference type="ARBA" id="ARBA00022737"/>
    </source>
</evidence>
<feature type="region of interest" description="Disordered" evidence="9">
    <location>
        <begin position="371"/>
        <end position="488"/>
    </location>
</feature>
<dbReference type="PANTHER" id="PTHR10856">
    <property type="entry name" value="CORONIN"/>
    <property type="match status" value="1"/>
</dbReference>
<keyword evidence="6" id="KW-0009">Actin-binding</keyword>
<comment type="caution">
    <text evidence="11">The sequence shown here is derived from an EMBL/GenBank/DDBJ whole genome shotgun (WGS) entry which is preliminary data.</text>
</comment>
<dbReference type="SMART" id="SM01166">
    <property type="entry name" value="DUF1899"/>
    <property type="match status" value="2"/>
</dbReference>
<keyword evidence="4 7" id="KW-0853">WD repeat</keyword>
<evidence type="ECO:0000256" key="3">
    <source>
        <dbReference type="ARBA" id="ARBA00022490"/>
    </source>
</evidence>
<evidence type="ECO:0000259" key="10">
    <source>
        <dbReference type="SMART" id="SM01166"/>
    </source>
</evidence>
<evidence type="ECO:0000256" key="9">
    <source>
        <dbReference type="SAM" id="MobiDB-lite"/>
    </source>
</evidence>
<evidence type="ECO:0000256" key="1">
    <source>
        <dbReference type="ARBA" id="ARBA00004496"/>
    </source>
</evidence>
<dbReference type="EMBL" id="CBTN010000015">
    <property type="protein sequence ID" value="CDH52930.1"/>
    <property type="molecule type" value="Genomic_DNA"/>
</dbReference>
<evidence type="ECO:0000256" key="8">
    <source>
        <dbReference type="RuleBase" id="RU280818"/>
    </source>
</evidence>
<feature type="region of interest" description="Disordered" evidence="9">
    <location>
        <begin position="929"/>
        <end position="958"/>
    </location>
</feature>
<dbReference type="SUPFAM" id="SSF50978">
    <property type="entry name" value="WD40 repeat-like"/>
    <property type="match status" value="2"/>
</dbReference>
<dbReference type="Proteomes" id="UP000027586">
    <property type="component" value="Unassembled WGS sequence"/>
</dbReference>
<dbReference type="VEuPathDB" id="FungiDB:LCOR_04356.1"/>
<dbReference type="Gene3D" id="2.130.10.10">
    <property type="entry name" value="YVTN repeat-like/Quinoprotein amine dehydrogenase"/>
    <property type="match status" value="2"/>
</dbReference>
<protein>
    <recommendedName>
        <fullName evidence="8">Coronin</fullName>
    </recommendedName>
</protein>
<name>A0A068RT99_9FUNG</name>
<feature type="domain" description="DUF1899" evidence="10">
    <location>
        <begin position="495"/>
        <end position="558"/>
    </location>
</feature>
<keyword evidence="3" id="KW-0963">Cytoplasm</keyword>
<gene>
    <name evidence="11" type="ORF">LCOR_04356.1</name>
</gene>
<dbReference type="InterPro" id="IPR015505">
    <property type="entry name" value="Coronin"/>
</dbReference>
<dbReference type="PROSITE" id="PS50082">
    <property type="entry name" value="WD_REPEATS_2"/>
    <property type="match status" value="1"/>
</dbReference>
<evidence type="ECO:0000256" key="7">
    <source>
        <dbReference type="PROSITE-ProRule" id="PRU00221"/>
    </source>
</evidence>
<feature type="compositionally biased region" description="Acidic residues" evidence="9">
    <location>
        <begin position="947"/>
        <end position="958"/>
    </location>
</feature>
<dbReference type="SMART" id="SM00320">
    <property type="entry name" value="WD40"/>
    <property type="match status" value="6"/>
</dbReference>
<dbReference type="Pfam" id="PF16300">
    <property type="entry name" value="WD40_4"/>
    <property type="match status" value="2"/>
</dbReference>
<sequence>MRYQPVNKYRNAVSRVAPKEQWYPDLQLATSSDSARLIQANNNCIAVKWTGNGGSIGLLPLDKTGKGCASETRVFQAHGGASITDWEFSPFQEDLLATGAEDGMIKLWDISTVSDNNPQPACVSTISLPSRKVASLGFHPTADNIVSTLGNEGKSLCIWDIQSSDQPSLDIKNTSPNPFQSFSWKSDGRLVSTIAKSSLTLWDPRASEAQLSSGIGHEGIKGSRVVWLGESNYLFTVGQSKFRSREYAVWDARNMAKPFKKTTLDTSSGIMLPLYDQDTETMYLVSRGDVTIHTIQFSDLATTPSLAENQPCGTTASIYGATLLPKKSLRVMETEIARILAVVDNGVMPVSFHVPRKQYIDFHADLYPDTNGSEPGVTGQDWLAGKDGQVPKVSLRPGQQQQQSPQQPTQSNATTTTPAPATTATTTTPASAPPAQTSVPPATQEKADDSSNTQKNDTKPETTTTAAKPDMTDKAAETPSQPSNVKPKVLPKYGAAKMNSFKYLYGKMIHPTYDDLRDLSIDKAGISELIQASADFIAVPIAGAGGRVGIIQQVEKPSRLPTHLPCVVCGSPVTYFVFDPFDSHKLITASEDSVIRFWKLTYEDKDDPVFDLVKSIKDPSMDKISHVLPHPNAQGVLLSASNDLDSAVVRIWDIESEEPKVKFSVTASPLSAAWSPDGSKVAVHSKDKQLQIYDARSGTLIGKTKSHDGIRPSRIMWMDDHRLVSVGFGAGSMREVLVYDINQFEKHIAKKMLDVSPSVMSAHYDPDCKILYVAGRGDRIIHTISINDKELESLSPVECGSLQQGFAFLPKRLCKVDQVEIAKFFRLTPTSIERHGIRVPRARPEFFQDDIFFDTDDVEHPSQNASSWFDGVDTPLSKISLKPDQMTALSDAPPPQHAHANNHAKQLMDITTTHEHRENAMDAMFASAKNVDDDDHQKMKHATTSKEDEEVAEDEWDD</sequence>
<dbReference type="InterPro" id="IPR015943">
    <property type="entry name" value="WD40/YVTN_repeat-like_dom_sf"/>
</dbReference>
<organism evidence="11 12">
    <name type="scientific">Lichtheimia corymbifera JMRC:FSU:9682</name>
    <dbReference type="NCBI Taxonomy" id="1263082"/>
    <lineage>
        <taxon>Eukaryota</taxon>
        <taxon>Fungi</taxon>
        <taxon>Fungi incertae sedis</taxon>
        <taxon>Mucoromycota</taxon>
        <taxon>Mucoromycotina</taxon>
        <taxon>Mucoromycetes</taxon>
        <taxon>Mucorales</taxon>
        <taxon>Lichtheimiaceae</taxon>
        <taxon>Lichtheimia</taxon>
    </lineage>
</organism>
<dbReference type="OrthoDB" id="347435at2759"/>
<feature type="repeat" description="WD" evidence="7">
    <location>
        <begin position="95"/>
        <end position="112"/>
    </location>
</feature>
<dbReference type="GO" id="GO:0005737">
    <property type="term" value="C:cytoplasm"/>
    <property type="evidence" value="ECO:0007669"/>
    <property type="project" value="UniProtKB-SubCell"/>
</dbReference>
<feature type="domain" description="DUF1899" evidence="10">
    <location>
        <begin position="2"/>
        <end position="65"/>
    </location>
</feature>
<dbReference type="PANTHER" id="PTHR10856:SF20">
    <property type="entry name" value="CORONIN-7"/>
    <property type="match status" value="1"/>
</dbReference>
<dbReference type="Pfam" id="PF08953">
    <property type="entry name" value="DUF1899"/>
    <property type="match status" value="1"/>
</dbReference>
<keyword evidence="12" id="KW-1185">Reference proteome</keyword>
<evidence type="ECO:0000313" key="12">
    <source>
        <dbReference type="Proteomes" id="UP000027586"/>
    </source>
</evidence>
<dbReference type="SMART" id="SM01167">
    <property type="entry name" value="DUF1900"/>
    <property type="match status" value="2"/>
</dbReference>
<dbReference type="InterPro" id="IPR015048">
    <property type="entry name" value="DUF1899"/>
</dbReference>
<dbReference type="InterPro" id="IPR001680">
    <property type="entry name" value="WD40_rpt"/>
</dbReference>
<feature type="compositionally biased region" description="Low complexity" evidence="9">
    <location>
        <begin position="399"/>
        <end position="444"/>
    </location>
</feature>
<comment type="subcellular location">
    <subcellularLocation>
        <location evidence="1">Cytoplasm</location>
    </subcellularLocation>
</comment>
<comment type="similarity">
    <text evidence="2 8">Belongs to the WD repeat coronin family.</text>
</comment>
<evidence type="ECO:0000256" key="6">
    <source>
        <dbReference type="ARBA" id="ARBA00023203"/>
    </source>
</evidence>
<dbReference type="GO" id="GO:0003779">
    <property type="term" value="F:actin binding"/>
    <property type="evidence" value="ECO:0007669"/>
    <property type="project" value="UniProtKB-KW"/>
</dbReference>